<comment type="caution">
    <text evidence="7">The sequence shown here is derived from an EMBL/GenBank/DDBJ whole genome shotgun (WGS) entry which is preliminary data.</text>
</comment>
<evidence type="ECO:0000313" key="8">
    <source>
        <dbReference type="Proteomes" id="UP001209229"/>
    </source>
</evidence>
<dbReference type="SMART" id="SM00304">
    <property type="entry name" value="HAMP"/>
    <property type="match status" value="1"/>
</dbReference>
<reference evidence="7" key="1">
    <citation type="submission" date="2022-10" db="EMBL/GenBank/DDBJ databases">
        <authorList>
            <person name="Yu W.X."/>
        </authorList>
    </citation>
    <scope>NUCLEOTIDE SEQUENCE</scope>
    <source>
        <strain evidence="7">AAT</strain>
    </source>
</reference>
<dbReference type="RefSeq" id="WP_301190432.1">
    <property type="nucleotide sequence ID" value="NZ_JAPDPJ010000020.1"/>
</dbReference>
<feature type="transmembrane region" description="Helical" evidence="4">
    <location>
        <begin position="12"/>
        <end position="35"/>
    </location>
</feature>
<dbReference type="PANTHER" id="PTHR43531:SF11">
    <property type="entry name" value="METHYL-ACCEPTING CHEMOTAXIS PROTEIN 3"/>
    <property type="match status" value="1"/>
</dbReference>
<dbReference type="InterPro" id="IPR003660">
    <property type="entry name" value="HAMP_dom"/>
</dbReference>
<evidence type="ECO:0000313" key="7">
    <source>
        <dbReference type="EMBL" id="MCW3786868.1"/>
    </source>
</evidence>
<keyword evidence="1" id="KW-0145">Chemotaxis</keyword>
<organism evidence="7 8">
    <name type="scientific">Plebeiibacterium sediminum</name>
    <dbReference type="NCBI Taxonomy" id="2992112"/>
    <lineage>
        <taxon>Bacteria</taxon>
        <taxon>Pseudomonadati</taxon>
        <taxon>Bacteroidota</taxon>
        <taxon>Bacteroidia</taxon>
        <taxon>Marinilabiliales</taxon>
        <taxon>Marinilabiliaceae</taxon>
        <taxon>Plebeiibacterium</taxon>
    </lineage>
</organism>
<proteinExistence type="inferred from homology"/>
<gene>
    <name evidence="7" type="ORF">OM075_10345</name>
</gene>
<keyword evidence="3" id="KW-0807">Transducer</keyword>
<dbReference type="SUPFAM" id="SSF103190">
    <property type="entry name" value="Sensory domain-like"/>
    <property type="match status" value="1"/>
</dbReference>
<dbReference type="GO" id="GO:0007165">
    <property type="term" value="P:signal transduction"/>
    <property type="evidence" value="ECO:0007669"/>
    <property type="project" value="UniProtKB-KW"/>
</dbReference>
<evidence type="ECO:0000259" key="6">
    <source>
        <dbReference type="PROSITE" id="PS50885"/>
    </source>
</evidence>
<dbReference type="CDD" id="cd18774">
    <property type="entry name" value="PDC2_HK_sensor"/>
    <property type="match status" value="1"/>
</dbReference>
<evidence type="ECO:0000256" key="3">
    <source>
        <dbReference type="PROSITE-ProRule" id="PRU00284"/>
    </source>
</evidence>
<dbReference type="GO" id="GO:0004888">
    <property type="term" value="F:transmembrane signaling receptor activity"/>
    <property type="evidence" value="ECO:0007669"/>
    <property type="project" value="TreeGrafter"/>
</dbReference>
<dbReference type="GO" id="GO:0006935">
    <property type="term" value="P:chemotaxis"/>
    <property type="evidence" value="ECO:0007669"/>
    <property type="project" value="UniProtKB-KW"/>
</dbReference>
<keyword evidence="4" id="KW-0472">Membrane</keyword>
<dbReference type="EMBL" id="JAPDPJ010000020">
    <property type="protein sequence ID" value="MCW3786868.1"/>
    <property type="molecule type" value="Genomic_DNA"/>
</dbReference>
<dbReference type="PROSITE" id="PS50111">
    <property type="entry name" value="CHEMOTAXIS_TRANSDUC_2"/>
    <property type="match status" value="1"/>
</dbReference>
<dbReference type="Pfam" id="PF00672">
    <property type="entry name" value="HAMP"/>
    <property type="match status" value="1"/>
</dbReference>
<dbReference type="Pfam" id="PF00015">
    <property type="entry name" value="MCPsignal"/>
    <property type="match status" value="1"/>
</dbReference>
<dbReference type="Proteomes" id="UP001209229">
    <property type="component" value="Unassembled WGS sequence"/>
</dbReference>
<keyword evidence="4" id="KW-1133">Transmembrane helix</keyword>
<comment type="similarity">
    <text evidence="2">Belongs to the methyl-accepting chemotaxis (MCP) protein family.</text>
</comment>
<keyword evidence="4" id="KW-0812">Transmembrane</keyword>
<dbReference type="CDD" id="cd06225">
    <property type="entry name" value="HAMP"/>
    <property type="match status" value="1"/>
</dbReference>
<name>A0AAE3SEU8_9BACT</name>
<dbReference type="GO" id="GO:0005886">
    <property type="term" value="C:plasma membrane"/>
    <property type="evidence" value="ECO:0007669"/>
    <property type="project" value="TreeGrafter"/>
</dbReference>
<dbReference type="InterPro" id="IPR004089">
    <property type="entry name" value="MCPsignal_dom"/>
</dbReference>
<dbReference type="SMART" id="SM00283">
    <property type="entry name" value="MA"/>
    <property type="match status" value="1"/>
</dbReference>
<accession>A0AAE3SEU8</accession>
<dbReference type="InterPro" id="IPR029151">
    <property type="entry name" value="Sensor-like_sf"/>
</dbReference>
<dbReference type="Gene3D" id="3.30.450.20">
    <property type="entry name" value="PAS domain"/>
    <property type="match status" value="1"/>
</dbReference>
<keyword evidence="8" id="KW-1185">Reference proteome</keyword>
<dbReference type="Gene3D" id="1.10.287.950">
    <property type="entry name" value="Methyl-accepting chemotaxis protein"/>
    <property type="match status" value="1"/>
</dbReference>
<dbReference type="PROSITE" id="PS50885">
    <property type="entry name" value="HAMP"/>
    <property type="match status" value="1"/>
</dbReference>
<dbReference type="Pfam" id="PF17201">
    <property type="entry name" value="Cache_3-Cache_2"/>
    <property type="match status" value="1"/>
</dbReference>
<sequence length="683" mass="76231">MKFTDIKLKTRINTTFAVLLLLVFTVLAIVITSYLKKSIVHNADKQMTTHLHDLVDILNTHVDGQQSVINLSLKIAHNTLYNSGGITESKEKINTSISNQDNDKSSNYSLSTLLFNGEAIYHNNQLVDHIKSQSVESITIFQKIKDGYARIATNVLNKDGKRAVDTYIPNSSEVIKTIEQNKTYYGRAFVVDDWYLTAYEPIKINGEIKAILYVGIKEKDYDYLKHQFSSRTYFSEGYPILVESNGNILIHPNAEGQNTSKDIFYKQMVNAPKNIVGQSRYQWPDNKNGEWKQQYFQYYEPYDSYVVVSIYEKDMYESLMVLNKIIIVGIIISLILAFIGIYFLLQPVLFGINKIAEVSSKIAQGELDVDVNINSKDEIGQTASSLKSMSEKLKEIITEVINGSNNIANASEQLSNASQELSQHASEQAASVEEISSSIEEIASNISQNTHNALINESICTNTGKGIDELNFDTEQTIQANKIIAEKTKIIGEIAKQTNILALNAAVEAANSGEHGRGFAVVAAEVRKLAERSKIASEDIIKNVDNGVKTAILTGDKMKSLLPQIEQSTNLIKEITAASQEQDTGATQINSSVQQLNYVTQQNAAASEELASSSEELSAQAEKLKDLISFFKVDKTAVIKQKSVKKPIQAEEKKVERKGTELKLDIDIPTKKEYFENEEYQSF</sequence>
<dbReference type="PANTHER" id="PTHR43531">
    <property type="entry name" value="PROTEIN ICFG"/>
    <property type="match status" value="1"/>
</dbReference>
<dbReference type="AlphaFoldDB" id="A0AAE3SEU8"/>
<feature type="transmembrane region" description="Helical" evidence="4">
    <location>
        <begin position="325"/>
        <end position="345"/>
    </location>
</feature>
<feature type="domain" description="Methyl-accepting transducer" evidence="5">
    <location>
        <begin position="396"/>
        <end position="618"/>
    </location>
</feature>
<evidence type="ECO:0000256" key="2">
    <source>
        <dbReference type="ARBA" id="ARBA00029447"/>
    </source>
</evidence>
<evidence type="ECO:0000259" key="5">
    <source>
        <dbReference type="PROSITE" id="PS50111"/>
    </source>
</evidence>
<protein>
    <submittedName>
        <fullName evidence="7">Cache 3/Cache 2 fusion domain-containing protein</fullName>
    </submittedName>
</protein>
<feature type="domain" description="HAMP" evidence="6">
    <location>
        <begin position="346"/>
        <end position="398"/>
    </location>
</feature>
<dbReference type="SUPFAM" id="SSF58104">
    <property type="entry name" value="Methyl-accepting chemotaxis protein (MCP) signaling domain"/>
    <property type="match status" value="1"/>
</dbReference>
<evidence type="ECO:0000256" key="1">
    <source>
        <dbReference type="ARBA" id="ARBA00022500"/>
    </source>
</evidence>
<dbReference type="InterPro" id="IPR033462">
    <property type="entry name" value="Cache_3-Cache_2"/>
</dbReference>
<evidence type="ECO:0000256" key="4">
    <source>
        <dbReference type="SAM" id="Phobius"/>
    </source>
</evidence>
<dbReference type="InterPro" id="IPR051310">
    <property type="entry name" value="MCP_chemotaxis"/>
</dbReference>